<feature type="transmembrane region" description="Helical" evidence="6">
    <location>
        <begin position="71"/>
        <end position="90"/>
    </location>
</feature>
<keyword evidence="3" id="KW-0201">Cytochrome c-type biogenesis</keyword>
<keyword evidence="5 6" id="KW-0472">Membrane</keyword>
<feature type="transmembrane region" description="Helical" evidence="6">
    <location>
        <begin position="12"/>
        <end position="39"/>
    </location>
</feature>
<protein>
    <submittedName>
        <fullName evidence="8">Cytochrome c biogenesis protein ResB</fullName>
    </submittedName>
</protein>
<dbReference type="EMBL" id="SRSD01000009">
    <property type="protein sequence ID" value="KAA0889016.1"/>
    <property type="molecule type" value="Genomic_DNA"/>
</dbReference>
<accession>A0A5A9X7K6</accession>
<evidence type="ECO:0000259" key="7">
    <source>
        <dbReference type="Pfam" id="PF05140"/>
    </source>
</evidence>
<sequence length="454" mass="50442">MATTNRSFAQALWDFFCSLKLTISLLISLALTSIIGTILPQGKLPPEYVASISPVKLQIYSKLGFFDMYHSWWFILLLYVFSVNLICCSIKRLPHVFKFISEPNLVLGESQRNGFSLKQDLKITASLDKGREALAEFLGKEFGLPVVTEQDGEYHLFAQKNAWCRLGVYVVHLSILVIFVGAILGSLFGYKGFAAIVEGTGISSIQTNSGAEIPLGFEVRCEKFNVTFYDSGAPKEFKSILTVLENGQPVKGLTNVRVVVNEPLSYKGFTFYQSSYGQATESSDHTFSVQARAGGFSDHLTLRDGQATVLKDGTTFKLLETTPDIRQFMPNFSGPAARIEVTQKGGVPQTYIVFKDFPDANAQRGDALQVVYEGSNAKMYTGLQVAKDPGVWVVWLGCTLMVCGLFIAFFMSHKRVWIVVSKGYARMYGNASKNQAAFQMQFEELSDKFKNLKI</sequence>
<name>A0A5A9X7K6_9BACT</name>
<comment type="subcellular location">
    <subcellularLocation>
        <location evidence="1">Membrane</location>
        <topology evidence="1">Multi-pass membrane protein</topology>
    </subcellularLocation>
</comment>
<dbReference type="GO" id="GO:0016020">
    <property type="term" value="C:membrane"/>
    <property type="evidence" value="ECO:0007669"/>
    <property type="project" value="UniProtKB-SubCell"/>
</dbReference>
<dbReference type="Pfam" id="PF05140">
    <property type="entry name" value="ResB"/>
    <property type="match status" value="2"/>
</dbReference>
<dbReference type="Proteomes" id="UP000324298">
    <property type="component" value="Unassembled WGS sequence"/>
</dbReference>
<feature type="transmembrane region" description="Helical" evidence="6">
    <location>
        <begin position="392"/>
        <end position="412"/>
    </location>
</feature>
<feature type="domain" description="ResB-like" evidence="7">
    <location>
        <begin position="363"/>
        <end position="443"/>
    </location>
</feature>
<evidence type="ECO:0000256" key="2">
    <source>
        <dbReference type="ARBA" id="ARBA00022692"/>
    </source>
</evidence>
<evidence type="ECO:0000256" key="5">
    <source>
        <dbReference type="ARBA" id="ARBA00023136"/>
    </source>
</evidence>
<dbReference type="InterPro" id="IPR007816">
    <property type="entry name" value="ResB-like_domain"/>
</dbReference>
<dbReference type="PANTHER" id="PTHR31566:SF0">
    <property type="entry name" value="CYTOCHROME C BIOGENESIS PROTEIN CCS1, CHLOROPLASTIC"/>
    <property type="match status" value="1"/>
</dbReference>
<reference evidence="8 9" key="1">
    <citation type="submission" date="2019-04" db="EMBL/GenBank/DDBJ databases">
        <title>Geobacter ruber sp. nov., ferric-reducing bacteria isolated from paddy soil.</title>
        <authorList>
            <person name="Xu Z."/>
            <person name="Masuda Y."/>
            <person name="Itoh H."/>
            <person name="Senoo K."/>
        </authorList>
    </citation>
    <scope>NUCLEOTIDE SEQUENCE [LARGE SCALE GENOMIC DNA]</scope>
    <source>
        <strain evidence="8 9">Red88</strain>
    </source>
</reference>
<dbReference type="OrthoDB" id="9770923at2"/>
<evidence type="ECO:0000256" key="4">
    <source>
        <dbReference type="ARBA" id="ARBA00022989"/>
    </source>
</evidence>
<keyword evidence="4 6" id="KW-1133">Transmembrane helix</keyword>
<comment type="caution">
    <text evidence="8">The sequence shown here is derived from an EMBL/GenBank/DDBJ whole genome shotgun (WGS) entry which is preliminary data.</text>
</comment>
<dbReference type="RefSeq" id="WP_149308661.1">
    <property type="nucleotide sequence ID" value="NZ_SRSD01000009.1"/>
</dbReference>
<dbReference type="InterPro" id="IPR023494">
    <property type="entry name" value="Cyt_c_bgen_Ccs1/CcsB/ResB"/>
</dbReference>
<keyword evidence="9" id="KW-1185">Reference proteome</keyword>
<dbReference type="GO" id="GO:0017004">
    <property type="term" value="P:cytochrome complex assembly"/>
    <property type="evidence" value="ECO:0007669"/>
    <property type="project" value="UniProtKB-KW"/>
</dbReference>
<keyword evidence="2 6" id="KW-0812">Transmembrane</keyword>
<feature type="transmembrane region" description="Helical" evidence="6">
    <location>
        <begin position="166"/>
        <end position="190"/>
    </location>
</feature>
<evidence type="ECO:0000256" key="1">
    <source>
        <dbReference type="ARBA" id="ARBA00004141"/>
    </source>
</evidence>
<dbReference type="PANTHER" id="PTHR31566">
    <property type="entry name" value="CYTOCHROME C BIOGENESIS PROTEIN CCS1, CHLOROPLASTIC"/>
    <property type="match status" value="1"/>
</dbReference>
<proteinExistence type="predicted"/>
<organism evidence="8 9">
    <name type="scientific">Oryzomonas rubra</name>
    <dbReference type="NCBI Taxonomy" id="2509454"/>
    <lineage>
        <taxon>Bacteria</taxon>
        <taxon>Pseudomonadati</taxon>
        <taxon>Thermodesulfobacteriota</taxon>
        <taxon>Desulfuromonadia</taxon>
        <taxon>Geobacterales</taxon>
        <taxon>Geobacteraceae</taxon>
        <taxon>Oryzomonas</taxon>
    </lineage>
</organism>
<evidence type="ECO:0000256" key="6">
    <source>
        <dbReference type="SAM" id="Phobius"/>
    </source>
</evidence>
<evidence type="ECO:0000256" key="3">
    <source>
        <dbReference type="ARBA" id="ARBA00022748"/>
    </source>
</evidence>
<feature type="domain" description="ResB-like" evidence="7">
    <location>
        <begin position="19"/>
        <end position="347"/>
    </location>
</feature>
<evidence type="ECO:0000313" key="9">
    <source>
        <dbReference type="Proteomes" id="UP000324298"/>
    </source>
</evidence>
<evidence type="ECO:0000313" key="8">
    <source>
        <dbReference type="EMBL" id="KAA0889016.1"/>
    </source>
</evidence>
<dbReference type="AlphaFoldDB" id="A0A5A9X7K6"/>
<gene>
    <name evidence="8" type="ORF">ET418_14280</name>
</gene>